<dbReference type="InterPro" id="IPR050179">
    <property type="entry name" value="Trans_hexapeptide_repeat"/>
</dbReference>
<comment type="caution">
    <text evidence="1">The sequence shown here is derived from an EMBL/GenBank/DDBJ whole genome shotgun (WGS) entry which is preliminary data.</text>
</comment>
<proteinExistence type="predicted"/>
<reference evidence="1 2" key="2">
    <citation type="journal article" date="2013" name="PLoS ONE">
        <title>INDIGO - INtegrated Data Warehouse of MIcrobial GenOmes with Examples from the Red Sea Extremophiles.</title>
        <authorList>
            <person name="Alam I."/>
            <person name="Antunes A."/>
            <person name="Kamau A.A."/>
            <person name="Ba Alawi W."/>
            <person name="Kalkatawi M."/>
            <person name="Stingl U."/>
            <person name="Bajic V.B."/>
        </authorList>
    </citation>
    <scope>NUCLEOTIDE SEQUENCE [LARGE SCALE GENOMIC DNA]</scope>
    <source>
        <strain evidence="1 2">SSD-17B</strain>
    </source>
</reference>
<dbReference type="GO" id="GO:0008666">
    <property type="term" value="F:2,3,4,5-tetrahydropyridine-2,6-dicarboxylate N-succinyltransferase activity"/>
    <property type="evidence" value="ECO:0007669"/>
    <property type="project" value="UniProtKB-EC"/>
</dbReference>
<protein>
    <submittedName>
        <fullName evidence="1">UDP-3-O-acylglucosamine N-acyltransferase protein</fullName>
        <ecNumber evidence="1">2.3.1.117</ecNumber>
    </submittedName>
</protein>
<keyword evidence="1" id="KW-0012">Acyltransferase</keyword>
<dbReference type="PANTHER" id="PTHR43300">
    <property type="entry name" value="ACETYLTRANSFERASE"/>
    <property type="match status" value="1"/>
</dbReference>
<dbReference type="Pfam" id="PF00132">
    <property type="entry name" value="Hexapep"/>
    <property type="match status" value="1"/>
</dbReference>
<keyword evidence="1" id="KW-0808">Transferase</keyword>
<dbReference type="RefSeq" id="WP_008827086.1">
    <property type="nucleotide sequence ID" value="NZ_AFNU02000010.1"/>
</dbReference>
<dbReference type="AlphaFoldDB" id="U2E8R1"/>
<name>U2E8R1_9MOLU</name>
<evidence type="ECO:0000313" key="2">
    <source>
        <dbReference type="Proteomes" id="UP000005707"/>
    </source>
</evidence>
<sequence length="230" mass="26180">MNREERERYFKDKGRRSPIYMECMGEFNSIHLPDEVKTFKLNNRVIMAGHSDIILNWLKEHIDWIDYYKVEYNRSHVKDEQSKTYLQTEVCNQTQTTPNNINIRQKQITQNNITIDKKTIIKENVFIKKDTEIAGECVIGPNVQIGESCIIGEGCILSGTNKDKKKAITLGNRVTIQENVIILSGVRIGNDVTIKMGSIVSSDIPDHLVVAGIPAKRVEKNVDPTIGDHL</sequence>
<dbReference type="InterPro" id="IPR011004">
    <property type="entry name" value="Trimer_LpxA-like_sf"/>
</dbReference>
<reference evidence="1 2" key="1">
    <citation type="journal article" date="2011" name="J. Bacteriol.">
        <title>Genome sequence of Haloplasma contractile, an unusual contractile bacterium from a deep-sea anoxic brine lake.</title>
        <authorList>
            <person name="Antunes A."/>
            <person name="Alam I."/>
            <person name="El Dorry H."/>
            <person name="Siam R."/>
            <person name="Robertson A."/>
            <person name="Bajic V.B."/>
            <person name="Stingl U."/>
        </authorList>
    </citation>
    <scope>NUCLEOTIDE SEQUENCE [LARGE SCALE GENOMIC DNA]</scope>
    <source>
        <strain evidence="1 2">SSD-17B</strain>
    </source>
</reference>
<evidence type="ECO:0000313" key="1">
    <source>
        <dbReference type="EMBL" id="ERJ11528.1"/>
    </source>
</evidence>
<organism evidence="1 2">
    <name type="scientific">Haloplasma contractile SSD-17B</name>
    <dbReference type="NCBI Taxonomy" id="1033810"/>
    <lineage>
        <taxon>Bacteria</taxon>
        <taxon>Bacillati</taxon>
        <taxon>Mycoplasmatota</taxon>
        <taxon>Mollicutes</taxon>
        <taxon>Haloplasmatales</taxon>
        <taxon>Haloplasmataceae</taxon>
        <taxon>Haloplasma</taxon>
    </lineage>
</organism>
<dbReference type="EMBL" id="AFNU02000010">
    <property type="protein sequence ID" value="ERJ11528.1"/>
    <property type="molecule type" value="Genomic_DNA"/>
</dbReference>
<dbReference type="EC" id="2.3.1.117" evidence="1"/>
<dbReference type="InterPro" id="IPR001451">
    <property type="entry name" value="Hexapep"/>
</dbReference>
<dbReference type="STRING" id="1033810.HLPCO_002440"/>
<dbReference type="eggNOG" id="COG2171">
    <property type="taxonomic scope" value="Bacteria"/>
</dbReference>
<gene>
    <name evidence="1" type="primary">lpxD</name>
    <name evidence="1" type="ORF">HLPCO_002440</name>
</gene>
<dbReference type="InParanoid" id="U2E8R1"/>
<dbReference type="Proteomes" id="UP000005707">
    <property type="component" value="Unassembled WGS sequence"/>
</dbReference>
<accession>U2E8R1</accession>
<dbReference type="SUPFAM" id="SSF51161">
    <property type="entry name" value="Trimeric LpxA-like enzymes"/>
    <property type="match status" value="1"/>
</dbReference>
<dbReference type="PANTHER" id="PTHR43300:SF11">
    <property type="entry name" value="ACETYLTRANSFERASE RV3034C-RELATED"/>
    <property type="match status" value="1"/>
</dbReference>
<keyword evidence="2" id="KW-1185">Reference proteome</keyword>
<dbReference type="OrthoDB" id="9801697at2"/>
<dbReference type="Gene3D" id="2.160.10.10">
    <property type="entry name" value="Hexapeptide repeat proteins"/>
    <property type="match status" value="1"/>
</dbReference>